<reference evidence="4" key="1">
    <citation type="submission" date="2018-03" db="EMBL/GenBank/DDBJ databases">
        <authorList>
            <person name="Guldener U."/>
        </authorList>
    </citation>
    <scope>NUCLEOTIDE SEQUENCE</scope>
</reference>
<evidence type="ECO:0008006" key="6">
    <source>
        <dbReference type="Google" id="ProtNLM"/>
    </source>
</evidence>
<dbReference type="InterPro" id="IPR004045">
    <property type="entry name" value="Glutathione_S-Trfase_N"/>
</dbReference>
<dbReference type="PANTHER" id="PTHR44051:SF8">
    <property type="entry name" value="GLUTATHIONE S-TRANSFERASE GSTA"/>
    <property type="match status" value="1"/>
</dbReference>
<organism evidence="4 5">
    <name type="scientific">Cephalotrichum gorgonifer</name>
    <dbReference type="NCBI Taxonomy" id="2041049"/>
    <lineage>
        <taxon>Eukaryota</taxon>
        <taxon>Fungi</taxon>
        <taxon>Dikarya</taxon>
        <taxon>Ascomycota</taxon>
        <taxon>Pezizomycotina</taxon>
        <taxon>Sordariomycetes</taxon>
        <taxon>Hypocreomycetidae</taxon>
        <taxon>Microascales</taxon>
        <taxon>Microascaceae</taxon>
        <taxon>Cephalotrichum</taxon>
    </lineage>
</organism>
<feature type="domain" description="GST C-terminal" evidence="3">
    <location>
        <begin position="110"/>
        <end position="210"/>
    </location>
</feature>
<evidence type="ECO:0000313" key="4">
    <source>
        <dbReference type="EMBL" id="SPO06459.1"/>
    </source>
</evidence>
<dbReference type="InterPro" id="IPR036282">
    <property type="entry name" value="Glutathione-S-Trfase_C_sf"/>
</dbReference>
<sequence>MATPPPLTLYSCKGSCAFIPHAILAHAGVPFSLVMMKQAPDGNRTNSRLEAADGSLSHEAFLTINPRGYVPTLVVGSGPDAEIITELPAVVTYVASVAADQGHNLLGAPDHLTRARIAEWLAWTSGTLLMTGFAAMWRPGRFADDSDAATMENVKRRGSEVVSKSFATIDGKLAGKHFAVGDGLTVVDFALYLYWWWWDDEPDVETRFPNYAHDSSQYHLYYPKTSNINPILGPYRWDFVYDPDLSNTFYTFSQERGFFDPISPGAFRTNSPGSFEHARGIL</sequence>
<protein>
    <recommendedName>
        <fullName evidence="6">Glutathione S-transferase</fullName>
    </recommendedName>
</protein>
<dbReference type="Gene3D" id="3.40.30.10">
    <property type="entry name" value="Glutaredoxin"/>
    <property type="match status" value="1"/>
</dbReference>
<dbReference type="CDD" id="cd03057">
    <property type="entry name" value="GST_N_Beta"/>
    <property type="match status" value="1"/>
</dbReference>
<name>A0AAE8N6D0_9PEZI</name>
<dbReference type="PANTHER" id="PTHR44051">
    <property type="entry name" value="GLUTATHIONE S-TRANSFERASE-RELATED"/>
    <property type="match status" value="1"/>
</dbReference>
<comment type="similarity">
    <text evidence="1">Belongs to the GST superfamily.</text>
</comment>
<dbReference type="EMBL" id="ONZQ02000015">
    <property type="protein sequence ID" value="SPO06459.1"/>
    <property type="molecule type" value="Genomic_DNA"/>
</dbReference>
<evidence type="ECO:0000259" key="2">
    <source>
        <dbReference type="PROSITE" id="PS50404"/>
    </source>
</evidence>
<dbReference type="Gene3D" id="1.20.1050.10">
    <property type="match status" value="1"/>
</dbReference>
<dbReference type="InterPro" id="IPR040079">
    <property type="entry name" value="Glutathione_S-Trfase"/>
</dbReference>
<dbReference type="PROSITE" id="PS50405">
    <property type="entry name" value="GST_CTER"/>
    <property type="match status" value="1"/>
</dbReference>
<dbReference type="InterPro" id="IPR036249">
    <property type="entry name" value="Thioredoxin-like_sf"/>
</dbReference>
<dbReference type="InterPro" id="IPR004046">
    <property type="entry name" value="GST_C"/>
</dbReference>
<dbReference type="SUPFAM" id="SSF52833">
    <property type="entry name" value="Thioredoxin-like"/>
    <property type="match status" value="1"/>
</dbReference>
<dbReference type="InterPro" id="IPR010987">
    <property type="entry name" value="Glutathione-S-Trfase_C-like"/>
</dbReference>
<proteinExistence type="inferred from homology"/>
<dbReference type="AlphaFoldDB" id="A0AAE8N6D0"/>
<accession>A0AAE8N6D0</accession>
<gene>
    <name evidence="4" type="ORF">DNG_09149</name>
</gene>
<evidence type="ECO:0000256" key="1">
    <source>
        <dbReference type="ARBA" id="ARBA00007409"/>
    </source>
</evidence>
<dbReference type="Pfam" id="PF00043">
    <property type="entry name" value="GST_C"/>
    <property type="match status" value="1"/>
</dbReference>
<dbReference type="SFLD" id="SFLDS00019">
    <property type="entry name" value="Glutathione_Transferase_(cytos"/>
    <property type="match status" value="1"/>
</dbReference>
<dbReference type="SUPFAM" id="SSF47616">
    <property type="entry name" value="GST C-terminal domain-like"/>
    <property type="match status" value="1"/>
</dbReference>
<dbReference type="PROSITE" id="PS50404">
    <property type="entry name" value="GST_NTER"/>
    <property type="match status" value="1"/>
</dbReference>
<dbReference type="Proteomes" id="UP001187682">
    <property type="component" value="Unassembled WGS sequence"/>
</dbReference>
<evidence type="ECO:0000313" key="5">
    <source>
        <dbReference type="Proteomes" id="UP001187682"/>
    </source>
</evidence>
<feature type="domain" description="GST N-terminal" evidence="2">
    <location>
        <begin position="4"/>
        <end position="102"/>
    </location>
</feature>
<evidence type="ECO:0000259" key="3">
    <source>
        <dbReference type="PROSITE" id="PS50405"/>
    </source>
</evidence>
<comment type="caution">
    <text evidence="4">The sequence shown here is derived from an EMBL/GenBank/DDBJ whole genome shotgun (WGS) entry which is preliminary data.</text>
</comment>
<keyword evidence="5" id="KW-1185">Reference proteome</keyword>